<dbReference type="Proteomes" id="UP001519460">
    <property type="component" value="Unassembled WGS sequence"/>
</dbReference>
<name>A0ABD0LQ65_9CAEN</name>
<keyword evidence="2" id="KW-1185">Reference proteome</keyword>
<dbReference type="EMBL" id="JACVVK020000030">
    <property type="protein sequence ID" value="KAK7501695.1"/>
    <property type="molecule type" value="Genomic_DNA"/>
</dbReference>
<proteinExistence type="predicted"/>
<evidence type="ECO:0000313" key="2">
    <source>
        <dbReference type="Proteomes" id="UP001519460"/>
    </source>
</evidence>
<protein>
    <submittedName>
        <fullName evidence="1">Uncharacterized protein</fullName>
    </submittedName>
</protein>
<accession>A0ABD0LQ65</accession>
<dbReference type="AlphaFoldDB" id="A0ABD0LQ65"/>
<gene>
    <name evidence="1" type="ORF">BaRGS_00007126</name>
</gene>
<evidence type="ECO:0000313" key="1">
    <source>
        <dbReference type="EMBL" id="KAK7501695.1"/>
    </source>
</evidence>
<organism evidence="1 2">
    <name type="scientific">Batillaria attramentaria</name>
    <dbReference type="NCBI Taxonomy" id="370345"/>
    <lineage>
        <taxon>Eukaryota</taxon>
        <taxon>Metazoa</taxon>
        <taxon>Spiralia</taxon>
        <taxon>Lophotrochozoa</taxon>
        <taxon>Mollusca</taxon>
        <taxon>Gastropoda</taxon>
        <taxon>Caenogastropoda</taxon>
        <taxon>Sorbeoconcha</taxon>
        <taxon>Cerithioidea</taxon>
        <taxon>Batillariidae</taxon>
        <taxon>Batillaria</taxon>
    </lineage>
</organism>
<sequence>DWSRRSRSTDHRPDQVSSPARIGLKMRETNVKTFPSALSFARRSTQNSRVCPCRGKIRVPSLPDYNTHASQLSSERDLWASRVMTAIREGRRGWITEFKRSQVNRETLVQTLHKSQICPVVYTATQQLYASFELRLPFDSNVRDEFSQPAT</sequence>
<comment type="caution">
    <text evidence="1">The sequence shown here is derived from an EMBL/GenBank/DDBJ whole genome shotgun (WGS) entry which is preliminary data.</text>
</comment>
<feature type="non-terminal residue" evidence="1">
    <location>
        <position position="1"/>
    </location>
</feature>
<reference evidence="1 2" key="1">
    <citation type="journal article" date="2023" name="Sci. Data">
        <title>Genome assembly of the Korean intertidal mud-creeper Batillaria attramentaria.</title>
        <authorList>
            <person name="Patra A.K."/>
            <person name="Ho P.T."/>
            <person name="Jun S."/>
            <person name="Lee S.J."/>
            <person name="Kim Y."/>
            <person name="Won Y.J."/>
        </authorList>
    </citation>
    <scope>NUCLEOTIDE SEQUENCE [LARGE SCALE GENOMIC DNA]</scope>
    <source>
        <strain evidence="1">Wonlab-2016</strain>
    </source>
</reference>